<feature type="compositionally biased region" description="Acidic residues" evidence="7">
    <location>
        <begin position="777"/>
        <end position="786"/>
    </location>
</feature>
<feature type="compositionally biased region" description="Basic residues" evidence="7">
    <location>
        <begin position="797"/>
        <end position="830"/>
    </location>
</feature>
<evidence type="ECO:0000256" key="1">
    <source>
        <dbReference type="ARBA" id="ARBA00022664"/>
    </source>
</evidence>
<feature type="compositionally biased region" description="Basic and acidic residues" evidence="7">
    <location>
        <begin position="375"/>
        <end position="395"/>
    </location>
</feature>
<feature type="transmembrane region" description="Helical" evidence="8">
    <location>
        <begin position="132"/>
        <end position="159"/>
    </location>
</feature>
<dbReference type="InterPro" id="IPR019147">
    <property type="entry name" value="SWAP_N_domain"/>
</dbReference>
<feature type="compositionally biased region" description="Basic residues" evidence="7">
    <location>
        <begin position="758"/>
        <end position="772"/>
    </location>
</feature>
<dbReference type="SUPFAM" id="SSF109905">
    <property type="entry name" value="Surp module (SWAP domain)"/>
    <property type="match status" value="2"/>
</dbReference>
<feature type="compositionally biased region" description="Basic and acidic residues" evidence="7">
    <location>
        <begin position="859"/>
        <end position="881"/>
    </location>
</feature>
<dbReference type="Pfam" id="PF01805">
    <property type="entry name" value="Surp"/>
    <property type="match status" value="2"/>
</dbReference>
<dbReference type="InterPro" id="IPR000061">
    <property type="entry name" value="Surp"/>
</dbReference>
<evidence type="ECO:0000256" key="2">
    <source>
        <dbReference type="ARBA" id="ARBA00022737"/>
    </source>
</evidence>
<dbReference type="EMBL" id="KN394410">
    <property type="protein sequence ID" value="KHG10681.1"/>
    <property type="molecule type" value="Genomic_DNA"/>
</dbReference>
<protein>
    <submittedName>
        <fullName evidence="10">Splicing factor, suppressor of white-apricot</fullName>
    </submittedName>
</protein>
<feature type="region of interest" description="Disordered" evidence="7">
    <location>
        <begin position="420"/>
        <end position="441"/>
    </location>
</feature>
<feature type="region of interest" description="Disordered" evidence="7">
    <location>
        <begin position="701"/>
        <end position="974"/>
    </location>
</feature>
<dbReference type="PROSITE" id="PS50128">
    <property type="entry name" value="SURP"/>
    <property type="match status" value="2"/>
</dbReference>
<evidence type="ECO:0000313" key="11">
    <source>
        <dbReference type="Proteomes" id="UP000032142"/>
    </source>
</evidence>
<keyword evidence="1" id="KW-0507">mRNA processing</keyword>
<sequence length="992" mass="109543">MDLEVVGRHALLFDDDAMAAFVNSPEALVDWNSLAIDRYDVRHLLSGPPPPRKRRRHLSSPSVTAMISWSPISIVSVISICLLLLRRCPIGKETSAFYCCLFDINIWKDELAIKVLSFKRCLMEASWVYELLGYAVCLYYCLGFGLLKQNILLCLVFGIMVLGKQLVMRFLVCMNIIYVALLFQDCRKEPSLQQLHGDNNEEPAAAGGLYNAVSFSYGNTGESNEQKDADVESSFRPPFPVPETLLQNLPPTEKVHQIMARTAIFVSKHGGQSEIVLRVKQGDNPTFGFLMPDHRLHPYFRFLVDHQELLSSNSIDEESKADSSLDQASSGRGGGALSLLGTVYGSGEDEDGETENATKAKRMESGESGVAINKKSTDGSDQKESSLSVSRKDDTVTKHLAPLKEKASLIKRNQSITSVKPGTMTGLKKESDASTAEKSRASSLPPILKVEIPVVEPPSDLKRVVDKIVEFILRNGRQFEAVLVEQDVKHGRFPFLLPSNLYHPYYLEALQKAEKSKLPGKGFISEKHDSSGRGVEKKAASSRESDSASLGSDIPYNSDRKEKFKMVISKSKKDGQDPPSSKATQPQIGVSVDAAAAAAILQAATRGIKKPNLEILSKTSLNGSSQVPTSEDGHVPSSGQKGEPSVSGQVANAIAKTAAIAAASEADSSEACLTKEEKLKAERLKRAKMFAALIKSGSAPLKTESLRGLSAEPPGLGVCGSGAEGGSLSVKEREGSSGAMDIDTCDKNEKMNSGIHHNERRSKRKYRSRSKRHEADSGQEEEEQEEKEDKVKDGHSGRKRRSHHQSSDRHKHRKRHSSSKHRDSRHRHKHDSSTDDEQSHKSDHSDSDCLHSRHRRKRDCPSDSEHQRSRCRGSSEDEHHPSQHRHKHDSSSENEHRRSRHRHKHHRSSDDEYNHRRKRSHAGKEVELEEGEIYAKSDQSKLSEGNVASREASADISNPDVVEGRASSVPSATTTVSNDLRAKIRAMLMATL</sequence>
<evidence type="ECO:0000256" key="5">
    <source>
        <dbReference type="ARBA" id="ARBA00023163"/>
    </source>
</evidence>
<feature type="domain" description="SURP motif" evidence="9">
    <location>
        <begin position="258"/>
        <end position="300"/>
    </location>
</feature>
<evidence type="ECO:0000313" key="10">
    <source>
        <dbReference type="EMBL" id="KHG10681.1"/>
    </source>
</evidence>
<gene>
    <name evidence="10" type="ORF">F383_00940</name>
</gene>
<feature type="compositionally biased region" description="Basic and acidic residues" evidence="7">
    <location>
        <begin position="787"/>
        <end position="796"/>
    </location>
</feature>
<feature type="region of interest" description="Disordered" evidence="7">
    <location>
        <begin position="520"/>
        <end position="557"/>
    </location>
</feature>
<dbReference type="InterPro" id="IPR040397">
    <property type="entry name" value="SWAP"/>
</dbReference>
<feature type="compositionally biased region" description="Basic residues" evidence="7">
    <location>
        <begin position="897"/>
        <end position="907"/>
    </location>
</feature>
<organism evidence="10 11">
    <name type="scientific">Gossypium arboreum</name>
    <name type="common">Tree cotton</name>
    <name type="synonym">Gossypium nanking</name>
    <dbReference type="NCBI Taxonomy" id="29729"/>
    <lineage>
        <taxon>Eukaryota</taxon>
        <taxon>Viridiplantae</taxon>
        <taxon>Streptophyta</taxon>
        <taxon>Embryophyta</taxon>
        <taxon>Tracheophyta</taxon>
        <taxon>Spermatophyta</taxon>
        <taxon>Magnoliopsida</taxon>
        <taxon>eudicotyledons</taxon>
        <taxon>Gunneridae</taxon>
        <taxon>Pentapetalae</taxon>
        <taxon>rosids</taxon>
        <taxon>malvids</taxon>
        <taxon>Malvales</taxon>
        <taxon>Malvaceae</taxon>
        <taxon>Malvoideae</taxon>
        <taxon>Gossypium</taxon>
    </lineage>
</organism>
<feature type="compositionally biased region" description="Basic and acidic residues" evidence="7">
    <location>
        <begin position="356"/>
        <end position="365"/>
    </location>
</feature>
<keyword evidence="5" id="KW-0804">Transcription</keyword>
<proteinExistence type="predicted"/>
<feature type="region of interest" description="Disordered" evidence="7">
    <location>
        <begin position="314"/>
        <end position="395"/>
    </location>
</feature>
<dbReference type="AlphaFoldDB" id="A0A0B0NHY0"/>
<feature type="compositionally biased region" description="Basic and acidic residues" evidence="7">
    <location>
        <begin position="427"/>
        <end position="440"/>
    </location>
</feature>
<dbReference type="SMART" id="SM01141">
    <property type="entry name" value="DRY_EERY"/>
    <property type="match status" value="1"/>
</dbReference>
<dbReference type="Pfam" id="PF09750">
    <property type="entry name" value="DRY_EERY"/>
    <property type="match status" value="1"/>
</dbReference>
<feature type="transmembrane region" description="Helical" evidence="8">
    <location>
        <begin position="63"/>
        <end position="85"/>
    </location>
</feature>
<accession>A0A0B0NHY0</accession>
<feature type="region of interest" description="Disordered" evidence="7">
    <location>
        <begin position="619"/>
        <end position="650"/>
    </location>
</feature>
<evidence type="ECO:0000256" key="6">
    <source>
        <dbReference type="ARBA" id="ARBA00023187"/>
    </source>
</evidence>
<feature type="compositionally biased region" description="Basic and acidic residues" evidence="7">
    <location>
        <begin position="524"/>
        <end position="546"/>
    </location>
</feature>
<keyword evidence="8" id="KW-0472">Membrane</keyword>
<dbReference type="PANTHER" id="PTHR13161:SF15">
    <property type="entry name" value="SPLICING FACTOR, SUPPRESSOR OF WHITE-APRICOT HOMOLOG"/>
    <property type="match status" value="1"/>
</dbReference>
<feature type="domain" description="SURP motif" evidence="9">
    <location>
        <begin position="464"/>
        <end position="506"/>
    </location>
</feature>
<dbReference type="GO" id="GO:0003723">
    <property type="term" value="F:RNA binding"/>
    <property type="evidence" value="ECO:0007669"/>
    <property type="project" value="UniProtKB-KW"/>
</dbReference>
<name>A0A0B0NHY0_GOSAR</name>
<keyword evidence="3" id="KW-0694">RNA-binding</keyword>
<evidence type="ECO:0000256" key="4">
    <source>
        <dbReference type="ARBA" id="ARBA00023015"/>
    </source>
</evidence>
<keyword evidence="8" id="KW-0812">Transmembrane</keyword>
<dbReference type="PANTHER" id="PTHR13161">
    <property type="entry name" value="SPLICING FACTOR SUPPRESSOR OF WHITE APRICOT"/>
    <property type="match status" value="1"/>
</dbReference>
<evidence type="ECO:0000256" key="8">
    <source>
        <dbReference type="SAM" id="Phobius"/>
    </source>
</evidence>
<dbReference type="InterPro" id="IPR035967">
    <property type="entry name" value="SWAP/Surp_sf"/>
</dbReference>
<keyword evidence="11" id="KW-1185">Reference proteome</keyword>
<keyword evidence="4" id="KW-0805">Transcription regulation</keyword>
<dbReference type="Proteomes" id="UP000032142">
    <property type="component" value="Unassembled WGS sequence"/>
</dbReference>
<feature type="compositionally biased region" description="Polar residues" evidence="7">
    <location>
        <begin position="619"/>
        <end position="629"/>
    </location>
</feature>
<dbReference type="GO" id="GO:0000395">
    <property type="term" value="P:mRNA 5'-splice site recognition"/>
    <property type="evidence" value="ECO:0007669"/>
    <property type="project" value="TreeGrafter"/>
</dbReference>
<keyword evidence="8" id="KW-1133">Transmembrane helix</keyword>
<dbReference type="FunFam" id="1.10.10.790:FF:000002">
    <property type="entry name" value="Splicing factor 3A subunit 1"/>
    <property type="match status" value="1"/>
</dbReference>
<evidence type="ECO:0000256" key="3">
    <source>
        <dbReference type="ARBA" id="ARBA00022884"/>
    </source>
</evidence>
<dbReference type="SMART" id="SM00648">
    <property type="entry name" value="SWAP"/>
    <property type="match status" value="2"/>
</dbReference>
<dbReference type="Gene3D" id="1.10.10.790">
    <property type="entry name" value="Surp module"/>
    <property type="match status" value="2"/>
</dbReference>
<keyword evidence="2" id="KW-0677">Repeat</keyword>
<keyword evidence="6" id="KW-0508">mRNA splicing</keyword>
<evidence type="ECO:0000259" key="9">
    <source>
        <dbReference type="PROSITE" id="PS50128"/>
    </source>
</evidence>
<reference evidence="11" key="1">
    <citation type="submission" date="2014-09" db="EMBL/GenBank/DDBJ databases">
        <authorList>
            <person name="Mudge J."/>
            <person name="Ramaraj T."/>
            <person name="Lindquist I.E."/>
            <person name="Bharti A.K."/>
            <person name="Sundararajan A."/>
            <person name="Cameron C.T."/>
            <person name="Woodward J.E."/>
            <person name="May G.D."/>
            <person name="Brubaker C."/>
            <person name="Broadhvest J."/>
            <person name="Wilkins T.A."/>
        </authorList>
    </citation>
    <scope>NUCLEOTIDE SEQUENCE</scope>
    <source>
        <strain evidence="11">cv. AKA8401</strain>
    </source>
</reference>
<evidence type="ECO:0000256" key="7">
    <source>
        <dbReference type="SAM" id="MobiDB-lite"/>
    </source>
</evidence>
<feature type="compositionally biased region" description="Basic and acidic residues" evidence="7">
    <location>
        <begin position="831"/>
        <end position="851"/>
    </location>
</feature>